<organism evidence="3 4">
    <name type="scientific">Paxillus rubicundulus Ve08.2h10</name>
    <dbReference type="NCBI Taxonomy" id="930991"/>
    <lineage>
        <taxon>Eukaryota</taxon>
        <taxon>Fungi</taxon>
        <taxon>Dikarya</taxon>
        <taxon>Basidiomycota</taxon>
        <taxon>Agaricomycotina</taxon>
        <taxon>Agaricomycetes</taxon>
        <taxon>Agaricomycetidae</taxon>
        <taxon>Boletales</taxon>
        <taxon>Paxilineae</taxon>
        <taxon>Paxillaceae</taxon>
        <taxon>Paxillus</taxon>
    </lineage>
</organism>
<evidence type="ECO:0000256" key="1">
    <source>
        <dbReference type="SAM" id="MobiDB-lite"/>
    </source>
</evidence>
<gene>
    <name evidence="3" type="ORF">PAXRUDRAFT_829606</name>
</gene>
<keyword evidence="4" id="KW-1185">Reference proteome</keyword>
<dbReference type="OrthoDB" id="3241084at2759"/>
<evidence type="ECO:0000313" key="3">
    <source>
        <dbReference type="EMBL" id="KIK92809.1"/>
    </source>
</evidence>
<feature type="region of interest" description="Disordered" evidence="1">
    <location>
        <begin position="80"/>
        <end position="109"/>
    </location>
</feature>
<dbReference type="Pfam" id="PF05699">
    <property type="entry name" value="Dimer_Tnp_hAT"/>
    <property type="match status" value="1"/>
</dbReference>
<name>A0A0D0DZV9_9AGAM</name>
<feature type="compositionally biased region" description="Pro residues" evidence="1">
    <location>
        <begin position="86"/>
        <end position="98"/>
    </location>
</feature>
<dbReference type="InterPro" id="IPR008906">
    <property type="entry name" value="HATC_C_dom"/>
</dbReference>
<dbReference type="Proteomes" id="UP000054538">
    <property type="component" value="Unassembled WGS sequence"/>
</dbReference>
<reference evidence="3 4" key="1">
    <citation type="submission" date="2014-04" db="EMBL/GenBank/DDBJ databases">
        <authorList>
            <consortium name="DOE Joint Genome Institute"/>
            <person name="Kuo A."/>
            <person name="Kohler A."/>
            <person name="Jargeat P."/>
            <person name="Nagy L.G."/>
            <person name="Floudas D."/>
            <person name="Copeland A."/>
            <person name="Barry K.W."/>
            <person name="Cichocki N."/>
            <person name="Veneault-Fourrey C."/>
            <person name="LaButti K."/>
            <person name="Lindquist E.A."/>
            <person name="Lipzen A."/>
            <person name="Lundell T."/>
            <person name="Morin E."/>
            <person name="Murat C."/>
            <person name="Sun H."/>
            <person name="Tunlid A."/>
            <person name="Henrissat B."/>
            <person name="Grigoriev I.V."/>
            <person name="Hibbett D.S."/>
            <person name="Martin F."/>
            <person name="Nordberg H.P."/>
            <person name="Cantor M.N."/>
            <person name="Hua S.X."/>
        </authorList>
    </citation>
    <scope>NUCLEOTIDE SEQUENCE [LARGE SCALE GENOMIC DNA]</scope>
    <source>
        <strain evidence="3 4">Ve08.2h10</strain>
    </source>
</reference>
<dbReference type="InParanoid" id="A0A0D0DZV9"/>
<evidence type="ECO:0000313" key="4">
    <source>
        <dbReference type="Proteomes" id="UP000054538"/>
    </source>
</evidence>
<sequence>MSSPKHSQVQHRSNPRNPVRNRHIWLTQMLEYQKYLRPSPPAASVPATAPFRPVRPTASRAARTQGNGFSALDRLSRSISSANLPSPSPASSPVPSTPTPEDQAAAAQRQLERDLPAIDVELEKYRAAGIISGAALADFDILRFWQANTHVFPLLYHVTLDIFFVQASSAPCERVFSSGKDTDTARRNSLSPRMLAVFRVLKFLFRSERLSCSNQWCDTEQEMLEKELQF</sequence>
<dbReference type="AlphaFoldDB" id="A0A0D0DZV9"/>
<reference evidence="4" key="2">
    <citation type="submission" date="2015-01" db="EMBL/GenBank/DDBJ databases">
        <title>Evolutionary Origins and Diversification of the Mycorrhizal Mutualists.</title>
        <authorList>
            <consortium name="DOE Joint Genome Institute"/>
            <consortium name="Mycorrhizal Genomics Consortium"/>
            <person name="Kohler A."/>
            <person name="Kuo A."/>
            <person name="Nagy L.G."/>
            <person name="Floudas D."/>
            <person name="Copeland A."/>
            <person name="Barry K.W."/>
            <person name="Cichocki N."/>
            <person name="Veneault-Fourrey C."/>
            <person name="LaButti K."/>
            <person name="Lindquist E.A."/>
            <person name="Lipzen A."/>
            <person name="Lundell T."/>
            <person name="Morin E."/>
            <person name="Murat C."/>
            <person name="Riley R."/>
            <person name="Ohm R."/>
            <person name="Sun H."/>
            <person name="Tunlid A."/>
            <person name="Henrissat B."/>
            <person name="Grigoriev I.V."/>
            <person name="Hibbett D.S."/>
            <person name="Martin F."/>
        </authorList>
    </citation>
    <scope>NUCLEOTIDE SEQUENCE [LARGE SCALE GENOMIC DNA]</scope>
    <source>
        <strain evidence="4">Ve08.2h10</strain>
    </source>
</reference>
<accession>A0A0D0DZV9</accession>
<dbReference type="InterPro" id="IPR012337">
    <property type="entry name" value="RNaseH-like_sf"/>
</dbReference>
<feature type="region of interest" description="Disordered" evidence="1">
    <location>
        <begin position="38"/>
        <end position="67"/>
    </location>
</feature>
<dbReference type="GO" id="GO:0046983">
    <property type="term" value="F:protein dimerization activity"/>
    <property type="evidence" value="ECO:0007669"/>
    <property type="project" value="InterPro"/>
</dbReference>
<feature type="compositionally biased region" description="Polar residues" evidence="1">
    <location>
        <begin position="1"/>
        <end position="16"/>
    </location>
</feature>
<dbReference type="SUPFAM" id="SSF53098">
    <property type="entry name" value="Ribonuclease H-like"/>
    <property type="match status" value="1"/>
</dbReference>
<evidence type="ECO:0000259" key="2">
    <source>
        <dbReference type="Pfam" id="PF05699"/>
    </source>
</evidence>
<dbReference type="HOGENOM" id="CLU_1205122_0_0_1"/>
<dbReference type="EMBL" id="KN825241">
    <property type="protein sequence ID" value="KIK92809.1"/>
    <property type="molecule type" value="Genomic_DNA"/>
</dbReference>
<protein>
    <recommendedName>
        <fullName evidence="2">HAT C-terminal dimerisation domain-containing protein</fullName>
    </recommendedName>
</protein>
<feature type="domain" description="HAT C-terminal dimerisation" evidence="2">
    <location>
        <begin position="121"/>
        <end position="195"/>
    </location>
</feature>
<feature type="region of interest" description="Disordered" evidence="1">
    <location>
        <begin position="1"/>
        <end position="23"/>
    </location>
</feature>
<proteinExistence type="predicted"/>